<sequence length="272" mass="31110">MLAVYRKEGKKLWEGKLERRSGRKKAETAMIYNMTINLLVYTSVIFKPNFNGESRVDEEDAYEEASRSSYLPYFLSNRNKIFLDSLAALFLKVNSVSNSLHEILLSIDKIISFEPNRMVHDQDRRSSKLSARSITDIIEQSSSIHLPGNWIPLLPSDKTFKPFEHLITLSKGKVKGSIHEHREHRVWQKVPRALPVCSARSNGERAARNSDEQIANVVQVDQKRGEWAGSPAAITPACLHATRGLDSLRRLRRFPRTPAILWTRCYHLQSVS</sequence>
<keyword evidence="1" id="KW-0812">Transmembrane</keyword>
<organism evidence="2 3">
    <name type="scientific">Vespula squamosa</name>
    <name type="common">Southern yellow jacket</name>
    <name type="synonym">Wasp</name>
    <dbReference type="NCBI Taxonomy" id="30214"/>
    <lineage>
        <taxon>Eukaryota</taxon>
        <taxon>Metazoa</taxon>
        <taxon>Ecdysozoa</taxon>
        <taxon>Arthropoda</taxon>
        <taxon>Hexapoda</taxon>
        <taxon>Insecta</taxon>
        <taxon>Pterygota</taxon>
        <taxon>Neoptera</taxon>
        <taxon>Endopterygota</taxon>
        <taxon>Hymenoptera</taxon>
        <taxon>Apocrita</taxon>
        <taxon>Aculeata</taxon>
        <taxon>Vespoidea</taxon>
        <taxon>Vespidae</taxon>
        <taxon>Vespinae</taxon>
        <taxon>Vespula</taxon>
    </lineage>
</organism>
<reference evidence="2 3" key="1">
    <citation type="journal article" date="2024" name="Ann. Entomol. Soc. Am.">
        <title>Genomic analyses of the southern and eastern yellowjacket wasps (Hymenoptera: Vespidae) reveal evolutionary signatures of social life.</title>
        <authorList>
            <person name="Catto M.A."/>
            <person name="Caine P.B."/>
            <person name="Orr S.E."/>
            <person name="Hunt B.G."/>
            <person name="Goodisman M.A.D."/>
        </authorList>
    </citation>
    <scope>NUCLEOTIDE SEQUENCE [LARGE SCALE GENOMIC DNA]</scope>
    <source>
        <strain evidence="2">233</strain>
        <tissue evidence="2">Head and thorax</tissue>
    </source>
</reference>
<keyword evidence="1" id="KW-1133">Transmembrane helix</keyword>
<evidence type="ECO:0008006" key="4">
    <source>
        <dbReference type="Google" id="ProtNLM"/>
    </source>
</evidence>
<comment type="caution">
    <text evidence="2">The sequence shown here is derived from an EMBL/GenBank/DDBJ whole genome shotgun (WGS) entry which is preliminary data.</text>
</comment>
<name>A0ABD2A099_VESSQ</name>
<dbReference type="EMBL" id="JAUDFV010000161">
    <property type="protein sequence ID" value="KAL2713135.1"/>
    <property type="molecule type" value="Genomic_DNA"/>
</dbReference>
<feature type="transmembrane region" description="Helical" evidence="1">
    <location>
        <begin position="29"/>
        <end position="46"/>
    </location>
</feature>
<keyword evidence="1" id="KW-0472">Membrane</keyword>
<evidence type="ECO:0000313" key="2">
    <source>
        <dbReference type="EMBL" id="KAL2713135.1"/>
    </source>
</evidence>
<evidence type="ECO:0000313" key="3">
    <source>
        <dbReference type="Proteomes" id="UP001607302"/>
    </source>
</evidence>
<keyword evidence="3" id="KW-1185">Reference proteome</keyword>
<accession>A0ABD2A099</accession>
<protein>
    <recommendedName>
        <fullName evidence="4">Maturase K</fullName>
    </recommendedName>
</protein>
<evidence type="ECO:0000256" key="1">
    <source>
        <dbReference type="SAM" id="Phobius"/>
    </source>
</evidence>
<dbReference type="Proteomes" id="UP001607302">
    <property type="component" value="Unassembled WGS sequence"/>
</dbReference>
<gene>
    <name evidence="2" type="ORF">V1478_017328</name>
</gene>
<proteinExistence type="predicted"/>
<dbReference type="AlphaFoldDB" id="A0ABD2A099"/>